<evidence type="ECO:0000256" key="2">
    <source>
        <dbReference type="ARBA" id="ARBA00012438"/>
    </source>
</evidence>
<dbReference type="SUPFAM" id="SSF55874">
    <property type="entry name" value="ATPase domain of HSP90 chaperone/DNA topoisomerase II/histidine kinase"/>
    <property type="match status" value="1"/>
</dbReference>
<protein>
    <recommendedName>
        <fullName evidence="2">histidine kinase</fullName>
        <ecNumber evidence="2">2.7.13.3</ecNumber>
    </recommendedName>
</protein>
<organism evidence="8 9">
    <name type="scientific">Candidatus Abyssobacteria bacterium SURF_17</name>
    <dbReference type="NCBI Taxonomy" id="2093361"/>
    <lineage>
        <taxon>Bacteria</taxon>
        <taxon>Pseudomonadati</taxon>
        <taxon>Candidatus Hydrogenedentota</taxon>
        <taxon>Candidatus Abyssobacteria</taxon>
    </lineage>
</organism>
<dbReference type="PANTHER" id="PTHR43304">
    <property type="entry name" value="PHYTOCHROME-LIKE PROTEIN CPH1"/>
    <property type="match status" value="1"/>
</dbReference>
<dbReference type="InterPro" id="IPR052162">
    <property type="entry name" value="Sensor_kinase/Photoreceptor"/>
</dbReference>
<dbReference type="InterPro" id="IPR004358">
    <property type="entry name" value="Sig_transdc_His_kin-like_C"/>
</dbReference>
<name>A0A419F353_9BACT</name>
<sequence>MEALYRQYFEAMPCYLTIQDREFKIIDANRRFKRDFGDFAGRYCYQVYKHRSERCEVCPVDRTFRDGLSHGSEEQVKCLDGRDVSVIVYTTPIRDEAGQITSVLEMSTDITEIKILQNLLRESQTRYRLIFEEVPCYISIQDRDLNIVEANRQFKEDFGNRLGCKCYEIYKHRTEECFPCPVQATFQDAQVHESEEVVTSKNGDRVNVLVYTTPIRDGNGEIKSVMEMSTNITQIRQLQSQLTSLGLLIGSISHGVKGLLNGLDGGIYMVNSGMDRDKPERVKQGWEIVQRNICRIRSMVLDILYYAKDREPDWEPISTITAIEEVSGIMELKAKEQGIEFRRAFDRNAGSFEGDAKAIRSLLVNLLENSLDACRIDKKKDAHYISVGVTGHPEHVVFDIQDNGIGMDQETREKAFSLFFSSKGVAGTGLGLFISNKIALAHGGTIELESGVGRGTRFLVKIPRKRLQEQPEESYAL</sequence>
<evidence type="ECO:0000256" key="4">
    <source>
        <dbReference type="ARBA" id="ARBA00022679"/>
    </source>
</evidence>
<dbReference type="CDD" id="cd00075">
    <property type="entry name" value="HATPase"/>
    <property type="match status" value="1"/>
</dbReference>
<dbReference type="InterPro" id="IPR000700">
    <property type="entry name" value="PAS-assoc_C"/>
</dbReference>
<dbReference type="AlphaFoldDB" id="A0A419F353"/>
<feature type="domain" description="PAC" evidence="7">
    <location>
        <begin position="192"/>
        <end position="244"/>
    </location>
</feature>
<comment type="catalytic activity">
    <reaction evidence="1">
        <text>ATP + protein L-histidine = ADP + protein N-phospho-L-histidine.</text>
        <dbReference type="EC" id="2.7.13.3"/>
    </reaction>
</comment>
<dbReference type="InterPro" id="IPR036097">
    <property type="entry name" value="HisK_dim/P_sf"/>
</dbReference>
<dbReference type="InterPro" id="IPR005467">
    <property type="entry name" value="His_kinase_dom"/>
</dbReference>
<dbReference type="NCBIfam" id="TIGR00229">
    <property type="entry name" value="sensory_box"/>
    <property type="match status" value="2"/>
</dbReference>
<keyword evidence="4" id="KW-0808">Transferase</keyword>
<dbReference type="PRINTS" id="PR00344">
    <property type="entry name" value="BCTRLSENSOR"/>
</dbReference>
<comment type="caution">
    <text evidence="8">The sequence shown here is derived from an EMBL/GenBank/DDBJ whole genome shotgun (WGS) entry which is preliminary data.</text>
</comment>
<dbReference type="InterPro" id="IPR013656">
    <property type="entry name" value="PAS_4"/>
</dbReference>
<dbReference type="Gene3D" id="3.30.450.20">
    <property type="entry name" value="PAS domain"/>
    <property type="match status" value="2"/>
</dbReference>
<dbReference type="PROSITE" id="PS50113">
    <property type="entry name" value="PAC"/>
    <property type="match status" value="2"/>
</dbReference>
<evidence type="ECO:0000259" key="6">
    <source>
        <dbReference type="PROSITE" id="PS50109"/>
    </source>
</evidence>
<dbReference type="SUPFAM" id="SSF55785">
    <property type="entry name" value="PYP-like sensor domain (PAS domain)"/>
    <property type="match status" value="2"/>
</dbReference>
<dbReference type="Pfam" id="PF02518">
    <property type="entry name" value="HATPase_c"/>
    <property type="match status" value="1"/>
</dbReference>
<evidence type="ECO:0000313" key="8">
    <source>
        <dbReference type="EMBL" id="RJP72817.1"/>
    </source>
</evidence>
<dbReference type="EC" id="2.7.13.3" evidence="2"/>
<keyword evidence="5 8" id="KW-0418">Kinase</keyword>
<keyword evidence="3" id="KW-0597">Phosphoprotein</keyword>
<dbReference type="InterPro" id="IPR000014">
    <property type="entry name" value="PAS"/>
</dbReference>
<accession>A0A419F353</accession>
<evidence type="ECO:0000256" key="1">
    <source>
        <dbReference type="ARBA" id="ARBA00000085"/>
    </source>
</evidence>
<gene>
    <name evidence="8" type="ORF">C4532_05360</name>
</gene>
<proteinExistence type="predicted"/>
<dbReference type="Gene3D" id="3.30.565.10">
    <property type="entry name" value="Histidine kinase-like ATPase, C-terminal domain"/>
    <property type="match status" value="1"/>
</dbReference>
<feature type="domain" description="PAC" evidence="7">
    <location>
        <begin position="70"/>
        <end position="122"/>
    </location>
</feature>
<dbReference type="InterPro" id="IPR035965">
    <property type="entry name" value="PAS-like_dom_sf"/>
</dbReference>
<dbReference type="Gene3D" id="1.10.287.130">
    <property type="match status" value="1"/>
</dbReference>
<evidence type="ECO:0000256" key="3">
    <source>
        <dbReference type="ARBA" id="ARBA00022553"/>
    </source>
</evidence>
<dbReference type="PROSITE" id="PS50109">
    <property type="entry name" value="HIS_KIN"/>
    <property type="match status" value="1"/>
</dbReference>
<dbReference type="Pfam" id="PF08448">
    <property type="entry name" value="PAS_4"/>
    <property type="match status" value="2"/>
</dbReference>
<evidence type="ECO:0000259" key="7">
    <source>
        <dbReference type="PROSITE" id="PS50113"/>
    </source>
</evidence>
<dbReference type="EMBL" id="QZKI01000038">
    <property type="protein sequence ID" value="RJP72817.1"/>
    <property type="molecule type" value="Genomic_DNA"/>
</dbReference>
<dbReference type="SMART" id="SM00387">
    <property type="entry name" value="HATPase_c"/>
    <property type="match status" value="1"/>
</dbReference>
<dbReference type="PANTHER" id="PTHR43304:SF1">
    <property type="entry name" value="PAC DOMAIN-CONTAINING PROTEIN"/>
    <property type="match status" value="1"/>
</dbReference>
<evidence type="ECO:0000256" key="5">
    <source>
        <dbReference type="ARBA" id="ARBA00022777"/>
    </source>
</evidence>
<dbReference type="SUPFAM" id="SSF47384">
    <property type="entry name" value="Homodimeric domain of signal transducing histidine kinase"/>
    <property type="match status" value="1"/>
</dbReference>
<reference evidence="8 9" key="1">
    <citation type="journal article" date="2017" name="ISME J.">
        <title>Energy and carbon metabolisms in a deep terrestrial subsurface fluid microbial community.</title>
        <authorList>
            <person name="Momper L."/>
            <person name="Jungbluth S.P."/>
            <person name="Lee M.D."/>
            <person name="Amend J.P."/>
        </authorList>
    </citation>
    <scope>NUCLEOTIDE SEQUENCE [LARGE SCALE GENOMIC DNA]</scope>
    <source>
        <strain evidence="8">SURF_17</strain>
    </source>
</reference>
<evidence type="ECO:0000313" key="9">
    <source>
        <dbReference type="Proteomes" id="UP000285961"/>
    </source>
</evidence>
<feature type="domain" description="Histidine kinase" evidence="6">
    <location>
        <begin position="251"/>
        <end position="466"/>
    </location>
</feature>
<dbReference type="Proteomes" id="UP000285961">
    <property type="component" value="Unassembled WGS sequence"/>
</dbReference>
<dbReference type="GO" id="GO:0000155">
    <property type="term" value="F:phosphorelay sensor kinase activity"/>
    <property type="evidence" value="ECO:0007669"/>
    <property type="project" value="InterPro"/>
</dbReference>
<dbReference type="InterPro" id="IPR003594">
    <property type="entry name" value="HATPase_dom"/>
</dbReference>
<dbReference type="InterPro" id="IPR036890">
    <property type="entry name" value="HATPase_C_sf"/>
</dbReference>